<name>A0A397V7E1_9GLOM</name>
<accession>A0A397V7E1</accession>
<evidence type="ECO:0000313" key="2">
    <source>
        <dbReference type="Proteomes" id="UP000266673"/>
    </source>
</evidence>
<gene>
    <name evidence="1" type="ORF">C2G38_2245851</name>
</gene>
<evidence type="ECO:0000313" key="1">
    <source>
        <dbReference type="EMBL" id="RIB18310.1"/>
    </source>
</evidence>
<comment type="caution">
    <text evidence="1">The sequence shown here is derived from an EMBL/GenBank/DDBJ whole genome shotgun (WGS) entry which is preliminary data.</text>
</comment>
<dbReference type="OrthoDB" id="2410676at2759"/>
<dbReference type="EMBL" id="QKWP01000546">
    <property type="protein sequence ID" value="RIB18310.1"/>
    <property type="molecule type" value="Genomic_DNA"/>
</dbReference>
<sequence>MSGFDIATILDKKDRTLPKPINIHPSFDMRLFDSRPLYSRMKHPFNGAYGPRIHKSHMAICFGCWKLIKIDNVQPKKSFHFTRRRYVDCLVPSDLMTIHWDNDCDKPKTDFRKARIIQTAYQNYKKKPESESNRIWEANKKFLGITPRKIRLPETSYVGYGGRTILAKDVPAYARNLPEMFYYYSPKSWADAKKYQLQKRLYNHVLNLLGQQGYRVINSKQWYVMLKWIQNPELYIDNKYPPFIRIE</sequence>
<protein>
    <submittedName>
        <fullName evidence="1">Uncharacterized protein</fullName>
    </submittedName>
</protein>
<reference evidence="1 2" key="1">
    <citation type="submission" date="2018-06" db="EMBL/GenBank/DDBJ databases">
        <title>Comparative genomics reveals the genomic features of Rhizophagus irregularis, R. cerebriforme, R. diaphanum and Gigaspora rosea, and their symbiotic lifestyle signature.</title>
        <authorList>
            <person name="Morin E."/>
            <person name="San Clemente H."/>
            <person name="Chen E.C.H."/>
            <person name="De La Providencia I."/>
            <person name="Hainaut M."/>
            <person name="Kuo A."/>
            <person name="Kohler A."/>
            <person name="Murat C."/>
            <person name="Tang N."/>
            <person name="Roy S."/>
            <person name="Loubradou J."/>
            <person name="Henrissat B."/>
            <person name="Grigoriev I.V."/>
            <person name="Corradi N."/>
            <person name="Roux C."/>
            <person name="Martin F.M."/>
        </authorList>
    </citation>
    <scope>NUCLEOTIDE SEQUENCE [LARGE SCALE GENOMIC DNA]</scope>
    <source>
        <strain evidence="1 2">DAOM 194757</strain>
    </source>
</reference>
<organism evidence="1 2">
    <name type="scientific">Gigaspora rosea</name>
    <dbReference type="NCBI Taxonomy" id="44941"/>
    <lineage>
        <taxon>Eukaryota</taxon>
        <taxon>Fungi</taxon>
        <taxon>Fungi incertae sedis</taxon>
        <taxon>Mucoromycota</taxon>
        <taxon>Glomeromycotina</taxon>
        <taxon>Glomeromycetes</taxon>
        <taxon>Diversisporales</taxon>
        <taxon>Gigasporaceae</taxon>
        <taxon>Gigaspora</taxon>
    </lineage>
</organism>
<dbReference type="AlphaFoldDB" id="A0A397V7E1"/>
<proteinExistence type="predicted"/>
<keyword evidence="2" id="KW-1185">Reference proteome</keyword>
<dbReference type="Proteomes" id="UP000266673">
    <property type="component" value="Unassembled WGS sequence"/>
</dbReference>